<dbReference type="InterPro" id="IPR032710">
    <property type="entry name" value="NTF2-like_dom_sf"/>
</dbReference>
<organism evidence="2 3">
    <name type="scientific">Aeromicrobium piscarium</name>
    <dbReference type="NCBI Taxonomy" id="2590901"/>
    <lineage>
        <taxon>Bacteria</taxon>
        <taxon>Bacillati</taxon>
        <taxon>Actinomycetota</taxon>
        <taxon>Actinomycetes</taxon>
        <taxon>Propionibacteriales</taxon>
        <taxon>Nocardioidaceae</taxon>
        <taxon>Aeromicrobium</taxon>
    </lineage>
</organism>
<accession>A0A554SH13</accession>
<keyword evidence="3" id="KW-1185">Reference proteome</keyword>
<evidence type="ECO:0000313" key="2">
    <source>
        <dbReference type="EMBL" id="TSD65639.1"/>
    </source>
</evidence>
<reference evidence="2 3" key="1">
    <citation type="submission" date="2019-07" db="EMBL/GenBank/DDBJ databases">
        <authorList>
            <person name="Zhao L.H."/>
        </authorList>
    </citation>
    <scope>NUCLEOTIDE SEQUENCE [LARGE SCALE GENOMIC DNA]</scope>
    <source>
        <strain evidence="2 3">Co35</strain>
    </source>
</reference>
<protein>
    <submittedName>
        <fullName evidence="2">Nuclear transport factor 2 family protein</fullName>
    </submittedName>
</protein>
<dbReference type="Gene3D" id="3.10.450.50">
    <property type="match status" value="1"/>
</dbReference>
<dbReference type="InterPro" id="IPR027843">
    <property type="entry name" value="DUF4440"/>
</dbReference>
<dbReference type="EMBL" id="VLNT01000002">
    <property type="protein sequence ID" value="TSD65639.1"/>
    <property type="molecule type" value="Genomic_DNA"/>
</dbReference>
<dbReference type="Proteomes" id="UP000316988">
    <property type="component" value="Unassembled WGS sequence"/>
</dbReference>
<dbReference type="RefSeq" id="WP_143911778.1">
    <property type="nucleotide sequence ID" value="NZ_VLNT01000002.1"/>
</dbReference>
<gene>
    <name evidence="2" type="ORF">FNM00_04255</name>
</gene>
<dbReference type="SUPFAM" id="SSF54427">
    <property type="entry name" value="NTF2-like"/>
    <property type="match status" value="1"/>
</dbReference>
<sequence length="122" mass="13155">MDATLEELLTLERVGWDALCSSSGAGFYGDLMTEDGVMVLADGSVFDRAAVVTSLDGAPAWDEYTIDDPRLVRVGDEAALVYAAEARRGDTTFVARMSSVYVHEGDRWRLALYQQTPTGAAG</sequence>
<evidence type="ECO:0000313" key="3">
    <source>
        <dbReference type="Proteomes" id="UP000316988"/>
    </source>
</evidence>
<dbReference type="AlphaFoldDB" id="A0A554SH13"/>
<evidence type="ECO:0000259" key="1">
    <source>
        <dbReference type="Pfam" id="PF14534"/>
    </source>
</evidence>
<comment type="caution">
    <text evidence="2">The sequence shown here is derived from an EMBL/GenBank/DDBJ whole genome shotgun (WGS) entry which is preliminary data.</text>
</comment>
<name>A0A554SH13_9ACTN</name>
<proteinExistence type="predicted"/>
<dbReference type="OrthoDB" id="582586at2"/>
<dbReference type="Pfam" id="PF14534">
    <property type="entry name" value="DUF4440"/>
    <property type="match status" value="1"/>
</dbReference>
<feature type="domain" description="DUF4440" evidence="1">
    <location>
        <begin position="9"/>
        <end position="110"/>
    </location>
</feature>